<name>A0ABN1UJH2_9ACTN</name>
<evidence type="ECO:0000313" key="4">
    <source>
        <dbReference type="Proteomes" id="UP001501371"/>
    </source>
</evidence>
<comment type="caution">
    <text evidence="3">The sequence shown here is derived from an EMBL/GenBank/DDBJ whole genome shotgun (WGS) entry which is preliminary data.</text>
</comment>
<feature type="transmembrane region" description="Helical" evidence="1">
    <location>
        <begin position="28"/>
        <end position="49"/>
    </location>
</feature>
<keyword evidence="1" id="KW-1133">Transmembrane helix</keyword>
<keyword evidence="4" id="KW-1185">Reference proteome</keyword>
<gene>
    <name evidence="3" type="ORF">GCM10009654_08100</name>
</gene>
<dbReference type="Pfam" id="PF03703">
    <property type="entry name" value="bPH_2"/>
    <property type="match status" value="1"/>
</dbReference>
<protein>
    <submittedName>
        <fullName evidence="3">PH domain-containing protein</fullName>
    </submittedName>
</protein>
<feature type="domain" description="YdbS-like PH" evidence="2">
    <location>
        <begin position="78"/>
        <end position="154"/>
    </location>
</feature>
<feature type="transmembrane region" description="Helical" evidence="1">
    <location>
        <begin position="55"/>
        <end position="72"/>
    </location>
</feature>
<organism evidence="3 4">
    <name type="scientific">Streptomyces hebeiensis</name>
    <dbReference type="NCBI Taxonomy" id="229486"/>
    <lineage>
        <taxon>Bacteria</taxon>
        <taxon>Bacillati</taxon>
        <taxon>Actinomycetota</taxon>
        <taxon>Actinomycetes</taxon>
        <taxon>Kitasatosporales</taxon>
        <taxon>Streptomycetaceae</taxon>
        <taxon>Streptomyces</taxon>
    </lineage>
</organism>
<keyword evidence="1" id="KW-0472">Membrane</keyword>
<dbReference type="PANTHER" id="PTHR34473:SF3">
    <property type="entry name" value="TRANSMEMBRANE PROTEIN-RELATED"/>
    <property type="match status" value="1"/>
</dbReference>
<dbReference type="Proteomes" id="UP001501371">
    <property type="component" value="Unassembled WGS sequence"/>
</dbReference>
<dbReference type="PANTHER" id="PTHR34473">
    <property type="entry name" value="UPF0699 TRANSMEMBRANE PROTEIN YDBS"/>
    <property type="match status" value="1"/>
</dbReference>
<evidence type="ECO:0000259" key="2">
    <source>
        <dbReference type="Pfam" id="PF03703"/>
    </source>
</evidence>
<keyword evidence="1" id="KW-0812">Transmembrane</keyword>
<accession>A0ABN1UJH2</accession>
<dbReference type="InterPro" id="IPR005182">
    <property type="entry name" value="YdbS-like_PH"/>
</dbReference>
<reference evidence="3 4" key="1">
    <citation type="journal article" date="2019" name="Int. J. Syst. Evol. Microbiol.">
        <title>The Global Catalogue of Microorganisms (GCM) 10K type strain sequencing project: providing services to taxonomists for standard genome sequencing and annotation.</title>
        <authorList>
            <consortium name="The Broad Institute Genomics Platform"/>
            <consortium name="The Broad Institute Genome Sequencing Center for Infectious Disease"/>
            <person name="Wu L."/>
            <person name="Ma J."/>
        </authorList>
    </citation>
    <scope>NUCLEOTIDE SEQUENCE [LARGE SCALE GENOMIC DNA]</scope>
    <source>
        <strain evidence="3 4">JCM 12696</strain>
    </source>
</reference>
<evidence type="ECO:0000256" key="1">
    <source>
        <dbReference type="SAM" id="Phobius"/>
    </source>
</evidence>
<proteinExistence type="predicted"/>
<dbReference type="RefSeq" id="WP_344270184.1">
    <property type="nucleotide sequence ID" value="NZ_BAAAKV010000005.1"/>
</dbReference>
<evidence type="ECO:0000313" key="3">
    <source>
        <dbReference type="EMBL" id="GAA1154927.1"/>
    </source>
</evidence>
<sequence length="167" mass="18131">MAQISTARLRPPACRVDPRSLVLWRVRLTVGGSAAVVGSWGLVSLLTAVRSPWPWVGLCALPALAVAAVLLLPRWWFRLHRWEVTGTAVYVRGGYLRQEWGITAMSHIQTVEILRGPLQQRLGLATLLVTTASPKGELRLHGLDATTATELAERLLALAQATPGDAT</sequence>
<dbReference type="EMBL" id="BAAAKV010000005">
    <property type="protein sequence ID" value="GAA1154927.1"/>
    <property type="molecule type" value="Genomic_DNA"/>
</dbReference>